<comment type="caution">
    <text evidence="3">The sequence shown here is derived from an EMBL/GenBank/DDBJ whole genome shotgun (WGS) entry which is preliminary data.</text>
</comment>
<organism evidence="3 4">
    <name type="scientific">Bifidobacterium animalis subsp. animalis IM386</name>
    <dbReference type="NCBI Taxonomy" id="1402194"/>
    <lineage>
        <taxon>Bacteria</taxon>
        <taxon>Bacillati</taxon>
        <taxon>Actinomycetota</taxon>
        <taxon>Actinomycetes</taxon>
        <taxon>Bifidobacteriales</taxon>
        <taxon>Bifidobacteriaceae</taxon>
        <taxon>Bifidobacterium</taxon>
    </lineage>
</organism>
<evidence type="ECO:0000313" key="3">
    <source>
        <dbReference type="EMBL" id="CDI67402.1"/>
    </source>
</evidence>
<reference evidence="3 4" key="1">
    <citation type="submission" date="2013-10" db="EMBL/GenBank/DDBJ databases">
        <authorList>
            <person name="Manrique M."/>
        </authorList>
    </citation>
    <scope>NUCLEOTIDE SEQUENCE [LARGE SCALE GENOMIC DNA]</scope>
    <source>
        <strain evidence="3 4">IM386</strain>
    </source>
</reference>
<dbReference type="AlphaFoldDB" id="A0AAV2W1Q2"/>
<accession>A0AAV2W1Q2</accession>
<dbReference type="Proteomes" id="UP000035645">
    <property type="component" value="Unassembled WGS sequence"/>
</dbReference>
<feature type="region of interest" description="Disordered" evidence="1">
    <location>
        <begin position="21"/>
        <end position="73"/>
    </location>
</feature>
<gene>
    <name evidence="3" type="ORF">BANIM336_00723</name>
</gene>
<keyword evidence="2" id="KW-0472">Membrane</keyword>
<evidence type="ECO:0000256" key="2">
    <source>
        <dbReference type="SAM" id="Phobius"/>
    </source>
</evidence>
<evidence type="ECO:0000256" key="1">
    <source>
        <dbReference type="SAM" id="MobiDB-lite"/>
    </source>
</evidence>
<protein>
    <submittedName>
        <fullName evidence="3">Uncharacterized protein</fullName>
    </submittedName>
</protein>
<feature type="compositionally biased region" description="Polar residues" evidence="1">
    <location>
        <begin position="21"/>
        <end position="33"/>
    </location>
</feature>
<keyword evidence="2" id="KW-0812">Transmembrane</keyword>
<feature type="transmembrane region" description="Helical" evidence="2">
    <location>
        <begin position="1107"/>
        <end position="1129"/>
    </location>
</feature>
<proteinExistence type="predicted"/>
<evidence type="ECO:0000313" key="4">
    <source>
        <dbReference type="Proteomes" id="UP000035645"/>
    </source>
</evidence>
<name>A0AAV2W1Q2_9BIFI</name>
<dbReference type="EMBL" id="CBUQ010000007">
    <property type="protein sequence ID" value="CDI67402.1"/>
    <property type="molecule type" value="Genomic_DNA"/>
</dbReference>
<keyword evidence="2" id="KW-1133">Transmembrane helix</keyword>
<feature type="compositionally biased region" description="Low complexity" evidence="1">
    <location>
        <begin position="34"/>
        <end position="46"/>
    </location>
</feature>
<reference evidence="3 4" key="2">
    <citation type="submission" date="2015-01" db="EMBL/GenBank/DDBJ databases">
        <title>Genome sequence of a Bifidobacterium animalis strain.</title>
        <authorList>
            <person name="Bogovic-Matijasic B."/>
            <person name="Hacin B."/>
            <person name="Citar M."/>
            <person name="Svigelj K."/>
            <person name="Stempelj M."/>
            <person name="Rogelj I."/>
        </authorList>
    </citation>
    <scope>NUCLEOTIDE SEQUENCE [LARGE SCALE GENOMIC DNA]</scope>
    <source>
        <strain evidence="3 4">IM386</strain>
    </source>
</reference>
<sequence length="1138" mass="121748">MMLGLFAVPVSSAYAQSQDVGATSQSIQAQGSGATATAADTATTSDKAAKADDDIAEADDTVTPNTGDPKPEEVKAYTDSGDLLASLQLNRDNVGNVPALKNSDTQNLIVTFSAAGKPGDVFTITIPKSVPNSSGVYGTNNFQKLPADIGSTTSTQNADGSTTFTYTFTAASSANATINLGQGNNYTGQTSPMSYVGTMVKTIIWTYNGKQLPPAHFTQVIKPDIKPTSLVRIAPTTQQSPAISVNTDYTYQITINETSGVGTNGYSSNQINSAVNYGTVIRIPVPEGFTLNEAATMERNDFVNGDKTTITQPEGTSGDIVITVPKGSGSQMWQWKPGYRIVGKFSRAAPDKQTAVTAPGPITIVQQQLNPDGQMTELTIDEPAWSEALKSKDDTKFCADGTNACLSLSITGSSYSNELLLPTNPEGLMPTTSNLRTLNFVGFGNNSASALEWPLLTIDVPSGFDATSVVTPVNQAKLPGLTTYKYKITLLDGTVMEGSVDAGATITSSIGSPMRTIELSPNLIAAGSNTNVADSGLIYSCGMRVDNNTSCFGDNSDVVVLRINGKLSATYDDGTPVKVGDKFTTSLMLSTDQYTMKDPNTKQKVSLNGIVKNTQTVISRADLKATFGTYTSQDSETAGVKNSASMAISRSYWGNPTTQYVYEPIFYYVLPPSFVYDKAKGLVNTNEYPGQPYKEPKVTSAQTNDGREVVKIDFTGTGYWFDTFKGANQTIMLNISPDALVGQYPWQIYVHSPKTKLTQSVSAPSNLSYTMGDRDVALVGNGSFTVDAAKALRMTQLSQGNESTMFETSTRSNIYEAKNGFKDIRTMRFAIAIINGSTQDLQNVHHYVNLPQRGDAAGNGFTVTMTGPATMEQLPGATTEPINEVRYSTSLAPLDNTEPDPSTYVTADKVTNWSAIKSIMVTLPTLNAGSVAGRLIIPGIDPTLMIDATKSAAISTGLYADNLTPIIVRANDKSAARITVGGHATITARLHWIDANGSDHYVDLPKLTKKYAVNDATFSESDYPQTMAQLEQQASAELPKNYSLEDVQVIGDNGATYARGPDGKPYPDGAAQWGQLVKYYYNHSIVQYNLTPDNTISTMPITGVHGFWNIFTLAALIAGIVLIPTLYMFGAMRRRGGK</sequence>